<keyword evidence="3" id="KW-1185">Reference proteome</keyword>
<accession>A0ABU4JNI7</accession>
<comment type="pathway">
    <text evidence="1">Carbohydrate biosynthesis; dTDP-L-rhamnose biosynthesis.</text>
</comment>
<comment type="catalytic activity">
    <reaction evidence="1">
        <text>dTDP-4-dehydro-6-deoxy-alpha-D-glucose = dTDP-4-dehydro-beta-L-rhamnose</text>
        <dbReference type="Rhea" id="RHEA:16969"/>
        <dbReference type="ChEBI" id="CHEBI:57649"/>
        <dbReference type="ChEBI" id="CHEBI:62830"/>
        <dbReference type="EC" id="5.1.3.13"/>
    </reaction>
</comment>
<reference evidence="2 3" key="1">
    <citation type="submission" date="2023-04" db="EMBL/GenBank/DDBJ databases">
        <title>Clostridium tannerae sp. nov., isolated from the fecal material of an alpaca.</title>
        <authorList>
            <person name="Miller S."/>
            <person name="Hendry M."/>
            <person name="King J."/>
            <person name="Sankaranarayanan K."/>
            <person name="Lawson P.A."/>
        </authorList>
    </citation>
    <scope>NUCLEOTIDE SEQUENCE [LARGE SCALE GENOMIC DNA]</scope>
    <source>
        <strain evidence="2 3">A1-XYC3</strain>
    </source>
</reference>
<evidence type="ECO:0000256" key="1">
    <source>
        <dbReference type="RuleBase" id="RU364069"/>
    </source>
</evidence>
<gene>
    <name evidence="2" type="primary">rfbC</name>
    <name evidence="2" type="ORF">P8V03_00770</name>
</gene>
<dbReference type="Pfam" id="PF00908">
    <property type="entry name" value="dTDP_sugar_isom"/>
    <property type="match status" value="1"/>
</dbReference>
<comment type="subunit">
    <text evidence="1">Homodimer.</text>
</comment>
<keyword evidence="1 2" id="KW-0413">Isomerase</keyword>
<dbReference type="NCBIfam" id="TIGR01221">
    <property type="entry name" value="rmlC"/>
    <property type="match status" value="1"/>
</dbReference>
<dbReference type="RefSeq" id="WP_318796377.1">
    <property type="nucleotide sequence ID" value="NZ_JARUJP010000001.1"/>
</dbReference>
<name>A0ABU4JNI7_9CLOT</name>
<protein>
    <recommendedName>
        <fullName evidence="1">dTDP-4-dehydrorhamnose 3,5-epimerase</fullName>
        <ecNumber evidence="1">5.1.3.13</ecNumber>
    </recommendedName>
    <alternativeName>
        <fullName evidence="1">Thymidine diphospho-4-keto-rhamnose 3,5-epimerase</fullName>
    </alternativeName>
</protein>
<dbReference type="EC" id="5.1.3.13" evidence="1"/>
<comment type="similarity">
    <text evidence="1">Belongs to the dTDP-4-dehydrorhamnose 3,5-epimerase family.</text>
</comment>
<dbReference type="SUPFAM" id="SSF51182">
    <property type="entry name" value="RmlC-like cupins"/>
    <property type="match status" value="1"/>
</dbReference>
<sequence>MGQFKFGETFIEGVYVIEPKVFGDNRGYFMETYNYEDFENAGLDMRFVQDNHSMSRKGVLRGLHFQKECPQGKLVRITKGEVFDVAVDLRKSSSTYGKWFGIVLSEENKKQLYIPKGFAHGFLVLSETAEFIYKCTDFYYPEYECGITWNDEQISIEWPLDNIQEIILSDKDKGWKSLKQLNFCFE</sequence>
<dbReference type="InterPro" id="IPR014710">
    <property type="entry name" value="RmlC-like_jellyroll"/>
</dbReference>
<dbReference type="Gene3D" id="2.60.120.10">
    <property type="entry name" value="Jelly Rolls"/>
    <property type="match status" value="1"/>
</dbReference>
<proteinExistence type="inferred from homology"/>
<dbReference type="GO" id="GO:0008830">
    <property type="term" value="F:dTDP-4-dehydrorhamnose 3,5-epimerase activity"/>
    <property type="evidence" value="ECO:0007669"/>
    <property type="project" value="UniProtKB-EC"/>
</dbReference>
<dbReference type="PANTHER" id="PTHR21047">
    <property type="entry name" value="DTDP-6-DEOXY-D-GLUCOSE-3,5 EPIMERASE"/>
    <property type="match status" value="1"/>
</dbReference>
<evidence type="ECO:0000313" key="2">
    <source>
        <dbReference type="EMBL" id="MDW8799683.1"/>
    </source>
</evidence>
<comment type="function">
    <text evidence="1">Catalyzes the epimerization of the C3' and C5'positions of dTDP-6-deoxy-D-xylo-4-hexulose, forming dTDP-6-deoxy-L-lyxo-4-hexulose.</text>
</comment>
<comment type="caution">
    <text evidence="2">The sequence shown here is derived from an EMBL/GenBank/DDBJ whole genome shotgun (WGS) entry which is preliminary data.</text>
</comment>
<dbReference type="PANTHER" id="PTHR21047:SF2">
    <property type="entry name" value="THYMIDINE DIPHOSPHO-4-KETO-RHAMNOSE 3,5-EPIMERASE"/>
    <property type="match status" value="1"/>
</dbReference>
<evidence type="ECO:0000313" key="3">
    <source>
        <dbReference type="Proteomes" id="UP001281656"/>
    </source>
</evidence>
<dbReference type="CDD" id="cd00438">
    <property type="entry name" value="cupin_RmlC"/>
    <property type="match status" value="1"/>
</dbReference>
<dbReference type="InterPro" id="IPR000888">
    <property type="entry name" value="RmlC-like"/>
</dbReference>
<organism evidence="2 3">
    <name type="scientific">Clostridium tanneri</name>
    <dbReference type="NCBI Taxonomy" id="3037988"/>
    <lineage>
        <taxon>Bacteria</taxon>
        <taxon>Bacillati</taxon>
        <taxon>Bacillota</taxon>
        <taxon>Clostridia</taxon>
        <taxon>Eubacteriales</taxon>
        <taxon>Clostridiaceae</taxon>
        <taxon>Clostridium</taxon>
    </lineage>
</organism>
<dbReference type="EMBL" id="JARUJP010000001">
    <property type="protein sequence ID" value="MDW8799683.1"/>
    <property type="molecule type" value="Genomic_DNA"/>
</dbReference>
<dbReference type="Proteomes" id="UP001281656">
    <property type="component" value="Unassembled WGS sequence"/>
</dbReference>
<dbReference type="InterPro" id="IPR011051">
    <property type="entry name" value="RmlC_Cupin_sf"/>
</dbReference>